<dbReference type="NCBIfam" id="TIGR03317">
    <property type="entry name" value="ygfZ_signature"/>
    <property type="match status" value="1"/>
</dbReference>
<dbReference type="Pfam" id="PF01571">
    <property type="entry name" value="GCV_T"/>
    <property type="match status" value="1"/>
</dbReference>
<evidence type="ECO:0000259" key="1">
    <source>
        <dbReference type="Pfam" id="PF01571"/>
    </source>
</evidence>
<dbReference type="GO" id="GO:0016226">
    <property type="term" value="P:iron-sulfur cluster assembly"/>
    <property type="evidence" value="ECO:0007669"/>
    <property type="project" value="TreeGrafter"/>
</dbReference>
<dbReference type="EMBL" id="CACVAY010000151">
    <property type="protein sequence ID" value="CAA6828683.1"/>
    <property type="molecule type" value="Genomic_DNA"/>
</dbReference>
<sequence length="346" mass="38198">MNQQWKKHLIGNGAEFEGDVLTSFGNPGRERRIPPQGDILCDLSHMGLISVSGDDATTFLQNQFTNDITHVTEEKGQLTAWCNPKGRVLATFVIHKNNDTYYLSLAADLVEFVLKRLRMYVLMSKVVLEDVGQSVIRYGASGQHIEADWGLCCKETGLPEQDYDVVSEGHLSVMRIPGDVPRFEVFGEYDQALELWQKLNVRAAPVNADAWAYQNIAAGIPHVCEASTEAWIPQMLNLQIINGVNFKKGCFPGQEVVARLKYLGKNKRRIFRMTFATDDVPAIGSLVVTEDGGDAGKVLNAVMNPNGELELLAVLKIANAEQPLYLGSKEGAVGTMLALPYVVDEE</sequence>
<dbReference type="Gene3D" id="3.30.70.1400">
    <property type="entry name" value="Aminomethyltransferase beta-barrel domains"/>
    <property type="match status" value="1"/>
</dbReference>
<dbReference type="AlphaFoldDB" id="A0A6S6ULK7"/>
<dbReference type="PANTHER" id="PTHR22602">
    <property type="entry name" value="TRANSFERASE CAF17, MITOCHONDRIAL-RELATED"/>
    <property type="match status" value="1"/>
</dbReference>
<organism evidence="2">
    <name type="scientific">uncultured Thiotrichaceae bacterium</name>
    <dbReference type="NCBI Taxonomy" id="298394"/>
    <lineage>
        <taxon>Bacteria</taxon>
        <taxon>Pseudomonadati</taxon>
        <taxon>Pseudomonadota</taxon>
        <taxon>Gammaproteobacteria</taxon>
        <taxon>Thiotrichales</taxon>
        <taxon>Thiotrichaceae</taxon>
        <taxon>environmental samples</taxon>
    </lineage>
</organism>
<evidence type="ECO:0000313" key="2">
    <source>
        <dbReference type="EMBL" id="CAA6828683.1"/>
    </source>
</evidence>
<feature type="domain" description="GCVT N-terminal" evidence="1">
    <location>
        <begin position="39"/>
        <end position="133"/>
    </location>
</feature>
<dbReference type="Gene3D" id="3.30.70.1630">
    <property type="match status" value="1"/>
</dbReference>
<dbReference type="PANTHER" id="PTHR22602:SF0">
    <property type="entry name" value="TRANSFERASE CAF17, MITOCHONDRIAL-RELATED"/>
    <property type="match status" value="1"/>
</dbReference>
<dbReference type="InterPro" id="IPR017703">
    <property type="entry name" value="YgfZ/GCV_T_CS"/>
</dbReference>
<dbReference type="Gene3D" id="2.40.30.160">
    <property type="match status" value="1"/>
</dbReference>
<proteinExistence type="predicted"/>
<name>A0A6S6ULK7_9GAMM</name>
<dbReference type="InterPro" id="IPR045179">
    <property type="entry name" value="YgfZ/GcvT"/>
</dbReference>
<dbReference type="SUPFAM" id="SSF103025">
    <property type="entry name" value="Folate-binding domain"/>
    <property type="match status" value="1"/>
</dbReference>
<protein>
    <submittedName>
        <fullName evidence="2">Folate-dependent protein for Fe/S cluster synthesis/repair in oxidative stress</fullName>
    </submittedName>
</protein>
<gene>
    <name evidence="2" type="ORF">HELGO_WM9567</name>
</gene>
<reference evidence="2" key="1">
    <citation type="submission" date="2020-01" db="EMBL/GenBank/DDBJ databases">
        <authorList>
            <person name="Meier V. D."/>
            <person name="Meier V D."/>
        </authorList>
    </citation>
    <scope>NUCLEOTIDE SEQUENCE</scope>
    <source>
        <strain evidence="2">HLG_WM_MAG_07</strain>
    </source>
</reference>
<dbReference type="InterPro" id="IPR029043">
    <property type="entry name" value="GcvT/YgfZ_C"/>
</dbReference>
<dbReference type="InterPro" id="IPR006222">
    <property type="entry name" value="GCVT_N"/>
</dbReference>
<dbReference type="SUPFAM" id="SSF101790">
    <property type="entry name" value="Aminomethyltransferase beta-barrel domain"/>
    <property type="match status" value="1"/>
</dbReference>
<accession>A0A6S6ULK7</accession>